<evidence type="ECO:0000313" key="3">
    <source>
        <dbReference type="Proteomes" id="UP000541154"/>
    </source>
</evidence>
<dbReference type="AlphaFoldDB" id="A0A8H6A8E9"/>
<dbReference type="SMART" id="SM00950">
    <property type="entry name" value="Piwi"/>
    <property type="match status" value="1"/>
</dbReference>
<feature type="domain" description="Piwi" evidence="1">
    <location>
        <begin position="209"/>
        <end position="288"/>
    </location>
</feature>
<proteinExistence type="predicted"/>
<dbReference type="InterPro" id="IPR036397">
    <property type="entry name" value="RNaseH_sf"/>
</dbReference>
<sequence length="314" mass="34785">MLARYDISAAKQLITVEGRALPSPNIMYGGRISTKQSAGSCNMVKAKFSIPGQRLLKWSYLLLSIPTVRDAFPSVTIFKFVLSKLRTALISVGFLAEAPMTGRVVKASEDSTAELDNILGGAAKILDLLHILLPEKDIFGIVNEDQTMIVGLDVTLPTGAPKGSQAFAPSVAGMIQSRGRKEGIDNLDIMMKQHFNLWKTEGKHAPFSENILAYRDGISEGQYLKCLTEELPLIRKACREIYPKEMQEKNLPRISIINVDKRHHTRFYLTESQTADENGSTPPGTIVDRGIYLGWTCHEENQSLLCCSIRRSGM</sequence>
<organism evidence="2 3">
    <name type="scientific">Petromyces alliaceus</name>
    <name type="common">Aspergillus alliaceus</name>
    <dbReference type="NCBI Taxonomy" id="209559"/>
    <lineage>
        <taxon>Eukaryota</taxon>
        <taxon>Fungi</taxon>
        <taxon>Dikarya</taxon>
        <taxon>Ascomycota</taxon>
        <taxon>Pezizomycotina</taxon>
        <taxon>Eurotiomycetes</taxon>
        <taxon>Eurotiomycetidae</taxon>
        <taxon>Eurotiales</taxon>
        <taxon>Aspergillaceae</taxon>
        <taxon>Aspergillus</taxon>
        <taxon>Aspergillus subgen. Circumdati</taxon>
    </lineage>
</organism>
<dbReference type="PROSITE" id="PS50822">
    <property type="entry name" value="PIWI"/>
    <property type="match status" value="1"/>
</dbReference>
<dbReference type="PANTHER" id="PTHR22891">
    <property type="entry name" value="EUKARYOTIC TRANSLATION INITIATION FACTOR 2C"/>
    <property type="match status" value="1"/>
</dbReference>
<dbReference type="Pfam" id="PF02171">
    <property type="entry name" value="Piwi"/>
    <property type="match status" value="1"/>
</dbReference>
<dbReference type="Gene3D" id="3.30.420.10">
    <property type="entry name" value="Ribonuclease H-like superfamily/Ribonuclease H"/>
    <property type="match status" value="1"/>
</dbReference>
<gene>
    <name evidence="2" type="ORF">ETB97_010812</name>
</gene>
<dbReference type="EMBL" id="SPNV01000060">
    <property type="protein sequence ID" value="KAF5863004.1"/>
    <property type="molecule type" value="Genomic_DNA"/>
</dbReference>
<dbReference type="InterPro" id="IPR003165">
    <property type="entry name" value="Piwi"/>
</dbReference>
<evidence type="ECO:0000313" key="2">
    <source>
        <dbReference type="EMBL" id="KAF5863004.1"/>
    </source>
</evidence>
<reference evidence="2 3" key="1">
    <citation type="submission" date="2019-04" db="EMBL/GenBank/DDBJ databases">
        <title>Aspergillus burnettii sp. nov., novel species from soil in southeast Queensland.</title>
        <authorList>
            <person name="Gilchrist C.L.M."/>
            <person name="Pitt J.I."/>
            <person name="Lange L."/>
            <person name="Lacey H.J."/>
            <person name="Vuong D."/>
            <person name="Midgley D.J."/>
            <person name="Greenfield P."/>
            <person name="Bradbury M."/>
            <person name="Lacey E."/>
            <person name="Busk P.K."/>
            <person name="Pilgaard B."/>
            <person name="Chooi Y.H."/>
            <person name="Piggott A.M."/>
        </authorList>
    </citation>
    <scope>NUCLEOTIDE SEQUENCE [LARGE SCALE GENOMIC DNA]</scope>
    <source>
        <strain evidence="2 3">FRR 5400</strain>
    </source>
</reference>
<dbReference type="InterPro" id="IPR012337">
    <property type="entry name" value="RNaseH-like_sf"/>
</dbReference>
<dbReference type="SUPFAM" id="SSF53098">
    <property type="entry name" value="Ribonuclease H-like"/>
    <property type="match status" value="1"/>
</dbReference>
<dbReference type="Proteomes" id="UP000541154">
    <property type="component" value="Unassembled WGS sequence"/>
</dbReference>
<keyword evidence="3" id="KW-1185">Reference proteome</keyword>
<protein>
    <recommendedName>
        <fullName evidence="1">Piwi domain-containing protein</fullName>
    </recommendedName>
</protein>
<evidence type="ECO:0000259" key="1">
    <source>
        <dbReference type="PROSITE" id="PS50822"/>
    </source>
</evidence>
<dbReference type="GO" id="GO:0003676">
    <property type="term" value="F:nucleic acid binding"/>
    <property type="evidence" value="ECO:0007669"/>
    <property type="project" value="InterPro"/>
</dbReference>
<name>A0A8H6A8E9_PETAA</name>
<accession>A0A8H6A8E9</accession>
<comment type="caution">
    <text evidence="2">The sequence shown here is derived from an EMBL/GenBank/DDBJ whole genome shotgun (WGS) entry which is preliminary data.</text>
</comment>